<dbReference type="CDD" id="cd10017">
    <property type="entry name" value="B3_DNA"/>
    <property type="match status" value="1"/>
</dbReference>
<dbReference type="Proteomes" id="UP001465755">
    <property type="component" value="Unassembled WGS sequence"/>
</dbReference>
<keyword evidence="4" id="KW-0539">Nucleus</keyword>
<dbReference type="InterPro" id="IPR015300">
    <property type="entry name" value="DNA-bd_pseudobarrel_sf"/>
</dbReference>
<comment type="caution">
    <text evidence="7">The sequence shown here is derived from an EMBL/GenBank/DDBJ whole genome shotgun (WGS) entry which is preliminary data.</text>
</comment>
<accession>A0AAW1P5C4</accession>
<evidence type="ECO:0000256" key="1">
    <source>
        <dbReference type="ARBA" id="ARBA00023015"/>
    </source>
</evidence>
<dbReference type="AlphaFoldDB" id="A0AAW1P5C4"/>
<feature type="region of interest" description="Disordered" evidence="5">
    <location>
        <begin position="199"/>
        <end position="221"/>
    </location>
</feature>
<proteinExistence type="predicted"/>
<feature type="domain" description="TF-B3" evidence="6">
    <location>
        <begin position="7"/>
        <end position="106"/>
    </location>
</feature>
<dbReference type="SUPFAM" id="SSF101936">
    <property type="entry name" value="DNA-binding pseudobarrel domain"/>
    <property type="match status" value="1"/>
</dbReference>
<evidence type="ECO:0000256" key="3">
    <source>
        <dbReference type="ARBA" id="ARBA00023163"/>
    </source>
</evidence>
<sequence>MEPSRRFIKRIPPSGVAPAFKLSLPQNVVYAHLGHWVGRPFEMVATENSEQFWTGSIVPRRNKERAEFTLKGWRLFAEAHGIRTGDQYSFVIVSKSRLVISLLAGNTHVGNFETPPSQPGTPRCIAAGTPAWAAGQHGRPDSELSVSAPCSNIDSQLSEAQAAMLLDEAMEPSTTCECDTGAFAATQSVASPMLLESGQDLQGADGSRGPLTPTSSPAATHKLQPGFEWGGVQYSQGGLTPTSRDTSSSSILTCLDFDPLMPTLGPQQGGLMQAMHGSAADEAVDWLAALGGNASMPPSWLQRPSPKLLGEPASGPGGGAECTLKRPRSECKLGVENPGAGPAMMQRVQAGFSHAQVQDEQAASAKQMRLKRFMVEMRDSQQGMLNAVASLERLSNRLVAYSLSGETPSNGSTVQSIQAEMLGFMETLKSGIWQFLSADV</sequence>
<evidence type="ECO:0000256" key="5">
    <source>
        <dbReference type="SAM" id="MobiDB-lite"/>
    </source>
</evidence>
<keyword evidence="3" id="KW-0804">Transcription</keyword>
<evidence type="ECO:0000313" key="7">
    <source>
        <dbReference type="EMBL" id="KAK9803547.1"/>
    </source>
</evidence>
<name>A0AAW1P5C4_9CHLO</name>
<evidence type="ECO:0000256" key="2">
    <source>
        <dbReference type="ARBA" id="ARBA00023125"/>
    </source>
</evidence>
<dbReference type="SMART" id="SM01019">
    <property type="entry name" value="B3"/>
    <property type="match status" value="1"/>
</dbReference>
<reference evidence="7 8" key="1">
    <citation type="journal article" date="2024" name="Nat. Commun.">
        <title>Phylogenomics reveals the evolutionary origins of lichenization in chlorophyte algae.</title>
        <authorList>
            <person name="Puginier C."/>
            <person name="Libourel C."/>
            <person name="Otte J."/>
            <person name="Skaloud P."/>
            <person name="Haon M."/>
            <person name="Grisel S."/>
            <person name="Petersen M."/>
            <person name="Berrin J.G."/>
            <person name="Delaux P.M."/>
            <person name="Dal Grande F."/>
            <person name="Keller J."/>
        </authorList>
    </citation>
    <scope>NUCLEOTIDE SEQUENCE [LARGE SCALE GENOMIC DNA]</scope>
    <source>
        <strain evidence="7 8">SAG 2036</strain>
    </source>
</reference>
<keyword evidence="2" id="KW-0238">DNA-binding</keyword>
<evidence type="ECO:0000256" key="4">
    <source>
        <dbReference type="ARBA" id="ARBA00023242"/>
    </source>
</evidence>
<organism evidence="7 8">
    <name type="scientific">Symbiochloris irregularis</name>
    <dbReference type="NCBI Taxonomy" id="706552"/>
    <lineage>
        <taxon>Eukaryota</taxon>
        <taxon>Viridiplantae</taxon>
        <taxon>Chlorophyta</taxon>
        <taxon>core chlorophytes</taxon>
        <taxon>Trebouxiophyceae</taxon>
        <taxon>Trebouxiales</taxon>
        <taxon>Trebouxiaceae</taxon>
        <taxon>Symbiochloris</taxon>
    </lineage>
</organism>
<protein>
    <recommendedName>
        <fullName evidence="6">TF-B3 domain-containing protein</fullName>
    </recommendedName>
</protein>
<dbReference type="PROSITE" id="PS50863">
    <property type="entry name" value="B3"/>
    <property type="match status" value="1"/>
</dbReference>
<dbReference type="Gene3D" id="2.40.330.10">
    <property type="entry name" value="DNA-binding pseudobarrel domain"/>
    <property type="match status" value="1"/>
</dbReference>
<dbReference type="InterPro" id="IPR003340">
    <property type="entry name" value="B3_DNA-bd"/>
</dbReference>
<gene>
    <name evidence="7" type="ORF">WJX73_007642</name>
</gene>
<evidence type="ECO:0000259" key="6">
    <source>
        <dbReference type="PROSITE" id="PS50863"/>
    </source>
</evidence>
<keyword evidence="8" id="KW-1185">Reference proteome</keyword>
<keyword evidence="1" id="KW-0805">Transcription regulation</keyword>
<dbReference type="GO" id="GO:0003677">
    <property type="term" value="F:DNA binding"/>
    <property type="evidence" value="ECO:0007669"/>
    <property type="project" value="UniProtKB-KW"/>
</dbReference>
<evidence type="ECO:0000313" key="8">
    <source>
        <dbReference type="Proteomes" id="UP001465755"/>
    </source>
</evidence>
<dbReference type="EMBL" id="JALJOQ010000058">
    <property type="protein sequence ID" value="KAK9803547.1"/>
    <property type="molecule type" value="Genomic_DNA"/>
</dbReference>